<evidence type="ECO:0000256" key="1">
    <source>
        <dbReference type="ARBA" id="ARBA00002524"/>
    </source>
</evidence>
<organism evidence="13">
    <name type="scientific">Spumella sp. Baekdong012001B8</name>
    <dbReference type="NCBI Taxonomy" id="2782410"/>
    <lineage>
        <taxon>Eukaryota</taxon>
        <taxon>Sar</taxon>
        <taxon>Stramenopiles</taxon>
        <taxon>Ochrophyta</taxon>
        <taxon>Chrysophyceae</taxon>
        <taxon>Chromulinales</taxon>
        <taxon>Chromulinaceae</taxon>
        <taxon>Spumella</taxon>
    </lineage>
</organism>
<evidence type="ECO:0000256" key="8">
    <source>
        <dbReference type="ARBA" id="ARBA00025844"/>
    </source>
</evidence>
<protein>
    <recommendedName>
        <fullName evidence="9">Small ribosomal subunit protein uS5c</fullName>
    </recommendedName>
</protein>
<dbReference type="PANTHER" id="PTHR48277">
    <property type="entry name" value="MITOCHONDRIAL RIBOSOMAL PROTEIN S5"/>
    <property type="match status" value="1"/>
</dbReference>
<dbReference type="NCBIfam" id="TIGR01021">
    <property type="entry name" value="rpsE_bact"/>
    <property type="match status" value="1"/>
</dbReference>
<dbReference type="Pfam" id="PF00333">
    <property type="entry name" value="Ribosomal_S5"/>
    <property type="match status" value="1"/>
</dbReference>
<dbReference type="InterPro" id="IPR005324">
    <property type="entry name" value="Ribosomal_uS5_C"/>
</dbReference>
<dbReference type="FunFam" id="3.30.230.10:FF:000002">
    <property type="entry name" value="30S ribosomal protein S5"/>
    <property type="match status" value="1"/>
</dbReference>
<dbReference type="GO" id="GO:0006412">
    <property type="term" value="P:translation"/>
    <property type="evidence" value="ECO:0007669"/>
    <property type="project" value="InterPro"/>
</dbReference>
<dbReference type="InterPro" id="IPR000851">
    <property type="entry name" value="Ribosomal_uS5"/>
</dbReference>
<dbReference type="AlphaFoldDB" id="A0A7S6TCP6"/>
<dbReference type="GO" id="GO:0019843">
    <property type="term" value="F:rRNA binding"/>
    <property type="evidence" value="ECO:0007669"/>
    <property type="project" value="UniProtKB-KW"/>
</dbReference>
<evidence type="ECO:0000256" key="2">
    <source>
        <dbReference type="ARBA" id="ARBA00004474"/>
    </source>
</evidence>
<dbReference type="InterPro" id="IPR013810">
    <property type="entry name" value="Ribosomal_uS5_N"/>
</dbReference>
<dbReference type="GO" id="GO:0015935">
    <property type="term" value="C:small ribosomal subunit"/>
    <property type="evidence" value="ECO:0007669"/>
    <property type="project" value="InterPro"/>
</dbReference>
<comment type="function">
    <text evidence="1">With S4 and S12 plays an important role in translational accuracy.</text>
</comment>
<dbReference type="InterPro" id="IPR014721">
    <property type="entry name" value="Ribsml_uS5_D2-typ_fold_subgr"/>
</dbReference>
<evidence type="ECO:0000256" key="3">
    <source>
        <dbReference type="ARBA" id="ARBA00008945"/>
    </source>
</evidence>
<keyword evidence="6 10" id="KW-0689">Ribosomal protein</keyword>
<evidence type="ECO:0000256" key="11">
    <source>
        <dbReference type="RuleBase" id="RU003823"/>
    </source>
</evidence>
<sequence length="216" mass="23288">MKKITTKLSLMEFSQELNESGALNANVTGQSQISELLPEDTHEEDNYEEKLLQITRVTKVVKGGKRTSFRVILVVGDARQQVGIGVGHGEDVNAATRKAISNGTKTLINIPLTLKKSIPHTISFSYGAARIMLKPASEGAGIIAGGAIRSVLELSGLKNIVAKQRGSNSILNNAKATILALNALNKKVSQGIAQNINRSLFYERVLVKSIKPILFV</sequence>
<gene>
    <name evidence="13" type="primary">rps5</name>
    <name evidence="13" type="ORF">SpumellaPt_p017</name>
</gene>
<keyword evidence="5" id="KW-0694">RNA-binding</keyword>
<name>A0A7S6TCP6_9STRA</name>
<dbReference type="Gene3D" id="3.30.230.10">
    <property type="match status" value="1"/>
</dbReference>
<dbReference type="GO" id="GO:0009536">
    <property type="term" value="C:plastid"/>
    <property type="evidence" value="ECO:0007669"/>
    <property type="project" value="UniProtKB-SubCell"/>
</dbReference>
<evidence type="ECO:0000256" key="5">
    <source>
        <dbReference type="ARBA" id="ARBA00022884"/>
    </source>
</evidence>
<evidence type="ECO:0000256" key="7">
    <source>
        <dbReference type="ARBA" id="ARBA00023274"/>
    </source>
</evidence>
<dbReference type="SUPFAM" id="SSF54768">
    <property type="entry name" value="dsRNA-binding domain-like"/>
    <property type="match status" value="1"/>
</dbReference>
<dbReference type="InterPro" id="IPR020568">
    <property type="entry name" value="Ribosomal_Su5_D2-typ_SF"/>
</dbReference>
<dbReference type="GO" id="GO:0003735">
    <property type="term" value="F:structural constituent of ribosome"/>
    <property type="evidence" value="ECO:0007669"/>
    <property type="project" value="UniProtKB-UniRule"/>
</dbReference>
<dbReference type="PANTHER" id="PTHR48277:SF1">
    <property type="entry name" value="MITOCHONDRIAL RIBOSOMAL PROTEIN S5"/>
    <property type="match status" value="1"/>
</dbReference>
<dbReference type="Pfam" id="PF03719">
    <property type="entry name" value="Ribosomal_S5_C"/>
    <property type="match status" value="1"/>
</dbReference>
<comment type="subunit">
    <text evidence="8">Part of the 30S ribosomal subunit. Contacts protein S4.</text>
</comment>
<dbReference type="EMBL" id="MN935479">
    <property type="protein sequence ID" value="QOU10715.1"/>
    <property type="molecule type" value="Genomic_DNA"/>
</dbReference>
<evidence type="ECO:0000256" key="9">
    <source>
        <dbReference type="ARBA" id="ARBA00035156"/>
    </source>
</evidence>
<evidence type="ECO:0000256" key="10">
    <source>
        <dbReference type="PROSITE-ProRule" id="PRU00268"/>
    </source>
</evidence>
<dbReference type="PROSITE" id="PS50881">
    <property type="entry name" value="S5_DSRBD"/>
    <property type="match status" value="1"/>
</dbReference>
<keyword evidence="13" id="KW-0934">Plastid</keyword>
<keyword evidence="4" id="KW-0699">rRNA-binding</keyword>
<evidence type="ECO:0000259" key="12">
    <source>
        <dbReference type="PROSITE" id="PS50881"/>
    </source>
</evidence>
<dbReference type="InterPro" id="IPR005712">
    <property type="entry name" value="Ribosomal_uS5_bac-type"/>
</dbReference>
<accession>A0A7S6TCP6</accession>
<reference evidence="13" key="1">
    <citation type="journal article" date="2020" name="Front. Plant Sci.">
        <title>Comparative Plastid Genomics of Non-Photosynthetic Chrysophytes: Genome Reduction and Compaction.</title>
        <authorList>
            <person name="Kim J.I."/>
            <person name="Jeong M."/>
            <person name="Archibald J.M."/>
            <person name="Shin W."/>
        </authorList>
    </citation>
    <scope>NUCLEOTIDE SEQUENCE</scope>
    <source>
        <strain evidence="13">Baekdong012001B8</strain>
    </source>
</reference>
<proteinExistence type="inferred from homology"/>
<dbReference type="Gene3D" id="3.30.160.20">
    <property type="match status" value="1"/>
</dbReference>
<evidence type="ECO:0000313" key="13">
    <source>
        <dbReference type="EMBL" id="QOU10715.1"/>
    </source>
</evidence>
<evidence type="ECO:0000256" key="6">
    <source>
        <dbReference type="ARBA" id="ARBA00022980"/>
    </source>
</evidence>
<keyword evidence="7 10" id="KW-0687">Ribonucleoprotein</keyword>
<geneLocation type="plastid" evidence="13"/>
<dbReference type="SUPFAM" id="SSF54211">
    <property type="entry name" value="Ribosomal protein S5 domain 2-like"/>
    <property type="match status" value="1"/>
</dbReference>
<comment type="subcellular location">
    <subcellularLocation>
        <location evidence="2">Plastid</location>
    </subcellularLocation>
</comment>
<feature type="domain" description="S5 DRBM" evidence="12">
    <location>
        <begin position="47"/>
        <end position="110"/>
    </location>
</feature>
<evidence type="ECO:0000256" key="4">
    <source>
        <dbReference type="ARBA" id="ARBA00022730"/>
    </source>
</evidence>
<comment type="similarity">
    <text evidence="3 11">Belongs to the universal ribosomal protein uS5 family.</text>
</comment>